<accession>A0A4T2BIH3</accession>
<evidence type="ECO:0000256" key="3">
    <source>
        <dbReference type="SAM" id="MobiDB-lite"/>
    </source>
</evidence>
<dbReference type="GO" id="GO:0031956">
    <property type="term" value="F:medium-chain fatty acid-CoA ligase activity"/>
    <property type="evidence" value="ECO:0007669"/>
    <property type="project" value="TreeGrafter"/>
</dbReference>
<dbReference type="PANTHER" id="PTHR43201">
    <property type="entry name" value="ACYL-COA SYNTHETASE"/>
    <property type="match status" value="1"/>
</dbReference>
<feature type="domain" description="AMP-dependent synthetase/ligase" evidence="4">
    <location>
        <begin position="71"/>
        <end position="453"/>
    </location>
</feature>
<protein>
    <recommendedName>
        <fullName evidence="4">AMP-dependent synthetase/ligase domain-containing protein</fullName>
    </recommendedName>
</protein>
<dbReference type="EMBL" id="QYRT01000047">
    <property type="protein sequence ID" value="TIH31195.1"/>
    <property type="molecule type" value="Genomic_DNA"/>
</dbReference>
<dbReference type="SUPFAM" id="SSF56801">
    <property type="entry name" value="Acetyl-CoA synthetase-like"/>
    <property type="match status" value="1"/>
</dbReference>
<dbReference type="Proteomes" id="UP000306192">
    <property type="component" value="Unassembled WGS sequence"/>
</dbReference>
<gene>
    <name evidence="5" type="ORF">D4765_16740</name>
</gene>
<dbReference type="Pfam" id="PF00501">
    <property type="entry name" value="AMP-binding"/>
    <property type="match status" value="1"/>
</dbReference>
<dbReference type="GO" id="GO:0006631">
    <property type="term" value="P:fatty acid metabolic process"/>
    <property type="evidence" value="ECO:0007669"/>
    <property type="project" value="TreeGrafter"/>
</dbReference>
<evidence type="ECO:0000313" key="6">
    <source>
        <dbReference type="Proteomes" id="UP000306192"/>
    </source>
</evidence>
<organism evidence="5 6">
    <name type="scientific">Subtercola vilae</name>
    <dbReference type="NCBI Taxonomy" id="2056433"/>
    <lineage>
        <taxon>Bacteria</taxon>
        <taxon>Bacillati</taxon>
        <taxon>Actinomycetota</taxon>
        <taxon>Actinomycetes</taxon>
        <taxon>Micrococcales</taxon>
        <taxon>Microbacteriaceae</taxon>
        <taxon>Subtercola</taxon>
    </lineage>
</organism>
<dbReference type="Gene3D" id="3.40.50.12780">
    <property type="entry name" value="N-terminal domain of ligase-like"/>
    <property type="match status" value="1"/>
</dbReference>
<evidence type="ECO:0000256" key="1">
    <source>
        <dbReference type="ARBA" id="ARBA00006432"/>
    </source>
</evidence>
<evidence type="ECO:0000313" key="5">
    <source>
        <dbReference type="EMBL" id="TIH31195.1"/>
    </source>
</evidence>
<dbReference type="InterPro" id="IPR020845">
    <property type="entry name" value="AMP-binding_CS"/>
</dbReference>
<name>A0A4T2BIH3_9MICO</name>
<keyword evidence="6" id="KW-1185">Reference proteome</keyword>
<dbReference type="AlphaFoldDB" id="A0A4T2BIH3"/>
<dbReference type="PANTHER" id="PTHR43201:SF5">
    <property type="entry name" value="MEDIUM-CHAIN ACYL-COA LIGASE ACSF2, MITOCHONDRIAL"/>
    <property type="match status" value="1"/>
</dbReference>
<feature type="region of interest" description="Disordered" evidence="3">
    <location>
        <begin position="464"/>
        <end position="483"/>
    </location>
</feature>
<feature type="compositionally biased region" description="Basic and acidic residues" evidence="3">
    <location>
        <begin position="464"/>
        <end position="473"/>
    </location>
</feature>
<dbReference type="InterPro" id="IPR042099">
    <property type="entry name" value="ANL_N_sf"/>
</dbReference>
<sequence>MASPSGWVGDGGAGEWRPLWTTIDELAAGSAAEATAVVEMAPRGGAGNAREAGSAEEARSVADTLGARGMAVTHGARVVSWRLLAQRVNELAAGLVSIGVAKGDRVSLLVPPGADLTAVVYACLRIGAVIVVADAGLGLKGLGRAVRGAHPDHIIGIETALAAARTLGWPGQKISAKRLPPPIAAALRVSHSLGNVARLGRQSFAAEAVHPAPVADDVAAILFTSGSTGPAKGVVYTHRQLSALVEVLRIRFGVGVGTGLVAGFAPFALLGPALGATSVTPDMDVTSPKTLTATAVAEAALAVDATVVFASPAALTNVLATSAELSLKGRRALGRVQTLLSAGAPLPVPLLERVQALVPEASIHTPYGMTEGLLMTDITLGGIRAAELDALAAAEATHLPGAPRRAPGGVCVGLPVNGVEIRISALDAEGSASGALTLEPHVTGEIVVAAAHLKDHYDQLWATERESRRDRTPRSPRWHRTGDVGHLDPKGRLWVEGRLPHVIVTADGVLTPVGPEQCIERLPGVRRAAIVGVGPRGTAQVVAVVEIDPTAAAGTLGIGSDAAFGDGAARDAEPRVVSATPRVFGRGPFAPGVALAPTALTAAVRQATGLPVAAVLVVRELPTDVRHNSKIDRGALGIWAAGVLAGGARRRP</sequence>
<evidence type="ECO:0000256" key="2">
    <source>
        <dbReference type="ARBA" id="ARBA00022598"/>
    </source>
</evidence>
<comment type="caution">
    <text evidence="5">The sequence shown here is derived from an EMBL/GenBank/DDBJ whole genome shotgun (WGS) entry which is preliminary data.</text>
</comment>
<dbReference type="OrthoDB" id="812569at2"/>
<dbReference type="PROSITE" id="PS00455">
    <property type="entry name" value="AMP_BINDING"/>
    <property type="match status" value="1"/>
</dbReference>
<proteinExistence type="inferred from homology"/>
<comment type="similarity">
    <text evidence="1">Belongs to the ATP-dependent AMP-binding enzyme family.</text>
</comment>
<dbReference type="RefSeq" id="WP_136643452.1">
    <property type="nucleotide sequence ID" value="NZ_QYRT01000047.1"/>
</dbReference>
<evidence type="ECO:0000259" key="4">
    <source>
        <dbReference type="Pfam" id="PF00501"/>
    </source>
</evidence>
<dbReference type="InterPro" id="IPR000873">
    <property type="entry name" value="AMP-dep_synth/lig_dom"/>
</dbReference>
<keyword evidence="2" id="KW-0436">Ligase</keyword>
<reference evidence="5 6" key="1">
    <citation type="journal article" date="2019" name="Microorganisms">
        <title>Systematic Affiliation and Genome Analysis of Subtercola vilae DB165(T) with Particular Emphasis on Cold Adaptation of an Isolate from a High-Altitude Cold Volcano Lake.</title>
        <authorList>
            <person name="Villalobos A.S."/>
            <person name="Wiese J."/>
            <person name="Imhoff J.F."/>
            <person name="Dorador C."/>
            <person name="Keller A."/>
            <person name="Hentschel U."/>
        </authorList>
    </citation>
    <scope>NUCLEOTIDE SEQUENCE [LARGE SCALE GENOMIC DNA]</scope>
    <source>
        <strain evidence="5 6">DB165</strain>
    </source>
</reference>